<dbReference type="InterPro" id="IPR029028">
    <property type="entry name" value="Alpha/beta_knot_MTases"/>
</dbReference>
<dbReference type="GO" id="GO:0003723">
    <property type="term" value="F:RNA binding"/>
    <property type="evidence" value="ECO:0007669"/>
    <property type="project" value="InterPro"/>
</dbReference>
<keyword evidence="5" id="KW-1185">Reference proteome</keyword>
<dbReference type="PANTHER" id="PTHR43191">
    <property type="entry name" value="RRNA METHYLTRANSFERASE 3"/>
    <property type="match status" value="1"/>
</dbReference>
<dbReference type="AlphaFoldDB" id="A0A7W8LL18"/>
<dbReference type="CDD" id="cd18082">
    <property type="entry name" value="SpoU-like_family"/>
    <property type="match status" value="1"/>
</dbReference>
<dbReference type="GO" id="GO:0032259">
    <property type="term" value="P:methylation"/>
    <property type="evidence" value="ECO:0007669"/>
    <property type="project" value="UniProtKB-KW"/>
</dbReference>
<comment type="caution">
    <text evidence="4">The sequence shown here is derived from an EMBL/GenBank/DDBJ whole genome shotgun (WGS) entry which is preliminary data.</text>
</comment>
<evidence type="ECO:0000259" key="3">
    <source>
        <dbReference type="Pfam" id="PF00588"/>
    </source>
</evidence>
<evidence type="ECO:0000313" key="5">
    <source>
        <dbReference type="Proteomes" id="UP000518887"/>
    </source>
</evidence>
<dbReference type="RefSeq" id="WP_184656605.1">
    <property type="nucleotide sequence ID" value="NZ_JACHFQ010000001.1"/>
</dbReference>
<gene>
    <name evidence="4" type="ORF">HNP76_000225</name>
</gene>
<proteinExistence type="predicted"/>
<dbReference type="EMBL" id="JACHFQ010000001">
    <property type="protein sequence ID" value="MBB5224885.1"/>
    <property type="molecule type" value="Genomic_DNA"/>
</dbReference>
<dbReference type="Gene3D" id="3.40.1280.10">
    <property type="match status" value="1"/>
</dbReference>
<dbReference type="PANTHER" id="PTHR43191:SF2">
    <property type="entry name" value="RRNA METHYLTRANSFERASE 3, MITOCHONDRIAL"/>
    <property type="match status" value="1"/>
</dbReference>
<dbReference type="Pfam" id="PF00588">
    <property type="entry name" value="SpoU_methylase"/>
    <property type="match status" value="1"/>
</dbReference>
<evidence type="ECO:0000256" key="1">
    <source>
        <dbReference type="ARBA" id="ARBA00022603"/>
    </source>
</evidence>
<dbReference type="GO" id="GO:0006396">
    <property type="term" value="P:RNA processing"/>
    <property type="evidence" value="ECO:0007669"/>
    <property type="project" value="InterPro"/>
</dbReference>
<reference evidence="4 5" key="1">
    <citation type="submission" date="2020-08" db="EMBL/GenBank/DDBJ databases">
        <title>Genomic Encyclopedia of Type Strains, Phase IV (KMG-IV): sequencing the most valuable type-strain genomes for metagenomic binning, comparative biology and taxonomic classification.</title>
        <authorList>
            <person name="Goeker M."/>
        </authorList>
    </citation>
    <scope>NUCLEOTIDE SEQUENCE [LARGE SCALE GENOMIC DNA]</scope>
    <source>
        <strain evidence="4 5">DSM 103462</strain>
    </source>
</reference>
<dbReference type="InterPro" id="IPR001537">
    <property type="entry name" value="SpoU_MeTrfase"/>
</dbReference>
<dbReference type="InterPro" id="IPR029026">
    <property type="entry name" value="tRNA_m1G_MTases_N"/>
</dbReference>
<feature type="domain" description="tRNA/rRNA methyltransferase SpoU type" evidence="3">
    <location>
        <begin position="131"/>
        <end position="269"/>
    </location>
</feature>
<keyword evidence="2 4" id="KW-0808">Transferase</keyword>
<accession>A0A7W8LL18</accession>
<dbReference type="Proteomes" id="UP000518887">
    <property type="component" value="Unassembled WGS sequence"/>
</dbReference>
<organism evidence="4 5">
    <name type="scientific">Treponema ruminis</name>
    <dbReference type="NCBI Taxonomy" id="744515"/>
    <lineage>
        <taxon>Bacteria</taxon>
        <taxon>Pseudomonadati</taxon>
        <taxon>Spirochaetota</taxon>
        <taxon>Spirochaetia</taxon>
        <taxon>Spirochaetales</taxon>
        <taxon>Treponemataceae</taxon>
        <taxon>Treponema</taxon>
    </lineage>
</organism>
<sequence>MIEPHKLNQLQPGQKRRKLALTFGALERDVDGIPEKGNEYNFKSIPRPEYIKKLISIVIQDQELPEASKKQLEEVLKTEPFNEKRACNLARNNLLAIIGTFPAEWDLIIAPHASPLDENGVVKQRDFYPDVYVYAEDIRSPFNCGSIFRTAEAMGAEKVLISPMCIDPNHPKALRSGMGCIETIGFERKSVEELEEFARERDLPIFVLETGGTSIEEFKFPQKGICIIGSEELGVSPQALSKATYGRVTIPMKGLKASLNVGVAYGILMQKWVESIEAGVADGV</sequence>
<evidence type="ECO:0000313" key="4">
    <source>
        <dbReference type="EMBL" id="MBB5224885.1"/>
    </source>
</evidence>
<evidence type="ECO:0000256" key="2">
    <source>
        <dbReference type="ARBA" id="ARBA00022679"/>
    </source>
</evidence>
<protein>
    <submittedName>
        <fullName evidence="4">TrmH family RNA methyltransferase</fullName>
    </submittedName>
</protein>
<keyword evidence="1 4" id="KW-0489">Methyltransferase</keyword>
<dbReference type="InterPro" id="IPR051259">
    <property type="entry name" value="rRNA_Methyltransferase"/>
</dbReference>
<dbReference type="GO" id="GO:0008173">
    <property type="term" value="F:RNA methyltransferase activity"/>
    <property type="evidence" value="ECO:0007669"/>
    <property type="project" value="InterPro"/>
</dbReference>
<dbReference type="SUPFAM" id="SSF75217">
    <property type="entry name" value="alpha/beta knot"/>
    <property type="match status" value="1"/>
</dbReference>
<name>A0A7W8LL18_9SPIR</name>